<evidence type="ECO:0008006" key="4">
    <source>
        <dbReference type="Google" id="ProtNLM"/>
    </source>
</evidence>
<keyword evidence="3" id="KW-1185">Reference proteome</keyword>
<evidence type="ECO:0000313" key="2">
    <source>
        <dbReference type="EMBL" id="MBC5682765.1"/>
    </source>
</evidence>
<dbReference type="InterPro" id="IPR025945">
    <property type="entry name" value="DHHW"/>
</dbReference>
<accession>A0ABR7G7A1</accession>
<reference evidence="2 3" key="1">
    <citation type="submission" date="2020-08" db="EMBL/GenBank/DDBJ databases">
        <title>Genome public.</title>
        <authorList>
            <person name="Liu C."/>
            <person name="Sun Q."/>
        </authorList>
    </citation>
    <scope>NUCLEOTIDE SEQUENCE [LARGE SCALE GENOMIC DNA]</scope>
    <source>
        <strain evidence="2 3">NSJ-13</strain>
    </source>
</reference>
<keyword evidence="1" id="KW-0472">Membrane</keyword>
<feature type="transmembrane region" description="Helical" evidence="1">
    <location>
        <begin position="12"/>
        <end position="36"/>
    </location>
</feature>
<dbReference type="EMBL" id="JACOPE010000001">
    <property type="protein sequence ID" value="MBC5682765.1"/>
    <property type="molecule type" value="Genomic_DNA"/>
</dbReference>
<proteinExistence type="predicted"/>
<evidence type="ECO:0000256" key="1">
    <source>
        <dbReference type="SAM" id="Phobius"/>
    </source>
</evidence>
<keyword evidence="1" id="KW-0812">Transmembrane</keyword>
<dbReference type="Pfam" id="PF14286">
    <property type="entry name" value="DHHW"/>
    <property type="match status" value="1"/>
</dbReference>
<name>A0ABR7G7A1_9FIRM</name>
<dbReference type="Proteomes" id="UP000631576">
    <property type="component" value="Unassembled WGS sequence"/>
</dbReference>
<comment type="caution">
    <text evidence="2">The sequence shown here is derived from an EMBL/GenBank/DDBJ whole genome shotgun (WGS) entry which is preliminary data.</text>
</comment>
<sequence length="391" mass="44114">MQNNRKRKRSGWKIEHIIGMAFVVCIVFFLVLNIIVPNKEMSEEENRMLAGRPKLTIESLVSGDFMDKFETYQADQFVGRNAWRKLKTALDRIGGSKEENGVLIGKKGQLMEEIATPDQEQLNANLKSMKSFAKSYPDINTSVMLVPDAANVLKNRLPALATVADQNRMFSQAKRELGESINWIDVTSSLKKHTDEKIFYKTDHHWTSLGAFYVFGDAVESLNIKSDAVSNFVAYPISTTFNGTLSAKAGCRLGEKEQIDIYVPEDSDEDILVSYIDEQKKTASLYDSSKLKTRDQYGVFLGGNTSVIDIKTTSEESRRILIIKDSFANSFIPFLTPYFREIVVVDPRYYSGTIQDIMDSYRITDALFLYSGNTFFQDNNISGMLGAGKSE</sequence>
<keyword evidence="1" id="KW-1133">Transmembrane helix</keyword>
<evidence type="ECO:0000313" key="3">
    <source>
        <dbReference type="Proteomes" id="UP000631576"/>
    </source>
</evidence>
<gene>
    <name evidence="2" type="ORF">H8S40_04135</name>
</gene>
<dbReference type="RefSeq" id="WP_022074577.1">
    <property type="nucleotide sequence ID" value="NZ_JACOPE010000001.1"/>
</dbReference>
<organism evidence="2 3">
    <name type="scientific">Ruminococcus hominis</name>
    <dbReference type="NCBI Taxonomy" id="2763065"/>
    <lineage>
        <taxon>Bacteria</taxon>
        <taxon>Bacillati</taxon>
        <taxon>Bacillota</taxon>
        <taxon>Clostridia</taxon>
        <taxon>Eubacteriales</taxon>
        <taxon>Oscillospiraceae</taxon>
        <taxon>Ruminococcus</taxon>
    </lineage>
</organism>
<protein>
    <recommendedName>
        <fullName evidence="4">DHHW protein</fullName>
    </recommendedName>
</protein>